<keyword evidence="2" id="KW-1185">Reference proteome</keyword>
<evidence type="ECO:0000313" key="2">
    <source>
        <dbReference type="Proteomes" id="UP001239111"/>
    </source>
</evidence>
<dbReference type="EMBL" id="CM056742">
    <property type="protein sequence ID" value="KAJ8678176.1"/>
    <property type="molecule type" value="Genomic_DNA"/>
</dbReference>
<protein>
    <submittedName>
        <fullName evidence="1">Uncharacterized protein</fullName>
    </submittedName>
</protein>
<comment type="caution">
    <text evidence="1">The sequence shown here is derived from an EMBL/GenBank/DDBJ whole genome shotgun (WGS) entry which is preliminary data.</text>
</comment>
<sequence>MGTFSPPEDANLPPNGPFQKIVIPSAIKGNAKRLQYCTSMCAQLDSLELRASKVISIRGVLEFTGPEFAAILDKIIYKNPEPIPITVITSAPSHAGVRVINKQPYVPPPDAPTNPDGFPNHHLVDLLARGYNPTSPLPSIEDIFDILSARRARSLYCYNISLDHLSPDFEGYLHNDPIIRTSQVDPSQNRLVGIMPGINRSFFILLANTQAVKCTLRIHS</sequence>
<dbReference type="Proteomes" id="UP001239111">
    <property type="component" value="Chromosome 2"/>
</dbReference>
<evidence type="ECO:0000313" key="1">
    <source>
        <dbReference type="EMBL" id="KAJ8678176.1"/>
    </source>
</evidence>
<organism evidence="1 2">
    <name type="scientific">Eretmocerus hayati</name>
    <dbReference type="NCBI Taxonomy" id="131215"/>
    <lineage>
        <taxon>Eukaryota</taxon>
        <taxon>Metazoa</taxon>
        <taxon>Ecdysozoa</taxon>
        <taxon>Arthropoda</taxon>
        <taxon>Hexapoda</taxon>
        <taxon>Insecta</taxon>
        <taxon>Pterygota</taxon>
        <taxon>Neoptera</taxon>
        <taxon>Endopterygota</taxon>
        <taxon>Hymenoptera</taxon>
        <taxon>Apocrita</taxon>
        <taxon>Proctotrupomorpha</taxon>
        <taxon>Chalcidoidea</taxon>
        <taxon>Aphelinidae</taxon>
        <taxon>Aphelininae</taxon>
        <taxon>Eretmocerus</taxon>
    </lineage>
</organism>
<name>A0ACC2P5Q3_9HYME</name>
<reference evidence="1" key="1">
    <citation type="submission" date="2023-04" db="EMBL/GenBank/DDBJ databases">
        <title>A chromosome-level genome assembly of the parasitoid wasp Eretmocerus hayati.</title>
        <authorList>
            <person name="Zhong Y."/>
            <person name="Liu S."/>
            <person name="Liu Y."/>
        </authorList>
    </citation>
    <scope>NUCLEOTIDE SEQUENCE</scope>
    <source>
        <strain evidence="1">ZJU_SS_LIU_2023</strain>
    </source>
</reference>
<gene>
    <name evidence="1" type="ORF">QAD02_013963</name>
</gene>
<accession>A0ACC2P5Q3</accession>
<proteinExistence type="predicted"/>